<dbReference type="AlphaFoldDB" id="A0A832ZWA8"/>
<evidence type="ECO:0000256" key="1">
    <source>
        <dbReference type="ARBA" id="ARBA00022694"/>
    </source>
</evidence>
<accession>A0A832ZWA8</accession>
<dbReference type="Gene3D" id="3.30.70.3250">
    <property type="entry name" value="Ribonuclease P, Pop5 subunit"/>
    <property type="match status" value="1"/>
</dbReference>
<evidence type="ECO:0008006" key="4">
    <source>
        <dbReference type="Google" id="ProtNLM"/>
    </source>
</evidence>
<dbReference type="GO" id="GO:0030677">
    <property type="term" value="C:ribonuclease P complex"/>
    <property type="evidence" value="ECO:0007669"/>
    <property type="project" value="InterPro"/>
</dbReference>
<proteinExistence type="predicted"/>
<evidence type="ECO:0000313" key="2">
    <source>
        <dbReference type="EMBL" id="HIQ30068.1"/>
    </source>
</evidence>
<protein>
    <recommendedName>
        <fullName evidence="4">RNase P component 2</fullName>
    </recommendedName>
</protein>
<dbReference type="SUPFAM" id="SSF160350">
    <property type="entry name" value="Rnp2-like"/>
    <property type="match status" value="1"/>
</dbReference>
<gene>
    <name evidence="2" type="ORF">EYH45_05835</name>
</gene>
<dbReference type="InterPro" id="IPR038085">
    <property type="entry name" value="Rnp2-like_sf"/>
</dbReference>
<dbReference type="Proteomes" id="UP000608579">
    <property type="component" value="Unassembled WGS sequence"/>
</dbReference>
<dbReference type="InterPro" id="IPR002759">
    <property type="entry name" value="Pop5/Rpp14/Rnp2-like"/>
</dbReference>
<evidence type="ECO:0000313" key="3">
    <source>
        <dbReference type="Proteomes" id="UP000608579"/>
    </source>
</evidence>
<dbReference type="Pfam" id="PF01900">
    <property type="entry name" value="RNase_P_Rpp14"/>
    <property type="match status" value="1"/>
</dbReference>
<name>A0A832ZWA8_CALS0</name>
<dbReference type="EMBL" id="DQVM01000112">
    <property type="protein sequence ID" value="HIQ30068.1"/>
    <property type="molecule type" value="Genomic_DNA"/>
</dbReference>
<sequence>MSHRILKIKRRYIAVKCRPEYALDMDKVYESIEEMFRRLFGEVFLVDSRLRRIRVKRLDESIIIVSCSHIYLGKVLAAITLVNSVDGEAAALDVITVSGTLRALKRKIRLRVS</sequence>
<dbReference type="GO" id="GO:0001682">
    <property type="term" value="P:tRNA 5'-leader removal"/>
    <property type="evidence" value="ECO:0007669"/>
    <property type="project" value="InterPro"/>
</dbReference>
<comment type="caution">
    <text evidence="2">The sequence shown here is derived from an EMBL/GenBank/DDBJ whole genome shotgun (WGS) entry which is preliminary data.</text>
</comment>
<keyword evidence="1" id="KW-0819">tRNA processing</keyword>
<organism evidence="2 3">
    <name type="scientific">Caldiarchaeum subterraneum</name>
    <dbReference type="NCBI Taxonomy" id="311458"/>
    <lineage>
        <taxon>Archaea</taxon>
        <taxon>Nitrososphaerota</taxon>
        <taxon>Candidatus Caldarchaeales</taxon>
        <taxon>Candidatus Caldarchaeaceae</taxon>
        <taxon>Candidatus Caldarchaeum</taxon>
    </lineage>
</organism>
<reference evidence="2" key="1">
    <citation type="journal article" date="2020" name="ISME J.">
        <title>Gammaproteobacteria mediating utilization of methyl-, sulfur- and petroleum organic compounds in deep ocean hydrothermal plumes.</title>
        <authorList>
            <person name="Zhou Z."/>
            <person name="Liu Y."/>
            <person name="Pan J."/>
            <person name="Cron B.R."/>
            <person name="Toner B.M."/>
            <person name="Anantharaman K."/>
            <person name="Breier J.A."/>
            <person name="Dick G.J."/>
            <person name="Li M."/>
        </authorList>
    </citation>
    <scope>NUCLEOTIDE SEQUENCE</scope>
    <source>
        <strain evidence="2">SZUA-1515</strain>
    </source>
</reference>